<organism evidence="3 4">
    <name type="scientific">Succiniclasticum ruminis</name>
    <dbReference type="NCBI Taxonomy" id="40841"/>
    <lineage>
        <taxon>Bacteria</taxon>
        <taxon>Bacillati</taxon>
        <taxon>Bacillota</taxon>
        <taxon>Negativicutes</taxon>
        <taxon>Acidaminococcales</taxon>
        <taxon>Acidaminococcaceae</taxon>
        <taxon>Succiniclasticum</taxon>
    </lineage>
</organism>
<dbReference type="InterPro" id="IPR002611">
    <property type="entry name" value="IstB_ATP-bd"/>
</dbReference>
<dbReference type="OrthoDB" id="9770694at2"/>
<name>A0A1G6HSZ9_9FIRM</name>
<dbReference type="Proteomes" id="UP000198943">
    <property type="component" value="Unassembled WGS sequence"/>
</dbReference>
<sequence>MKETKTETPKDSTEALIRYEYRRKAFCGLDTMCHWDFAHDNGENPFITNTGLQYVYNYKEMKEEGMGIMYFGGAGAGKSYAAAQIVNALTDAGYDCLFTSFRNILTELGTLSNEGKRNYLNQLFRKDLLAFDEYGCEGEGNYSNQMVLYIISNCYQRHIPMLVTTPYHRESLVKSNNALRLQTLSRLWQRCCCVQVVAPPSRRHQTREQMNKTEALLKGPGPWYEEPDNYKEPCQEEKEKVRRKEELAKAKAKAKATQLKLIKEGNGKD</sequence>
<dbReference type="Pfam" id="PF01695">
    <property type="entry name" value="IstB_IS21"/>
    <property type="match status" value="1"/>
</dbReference>
<dbReference type="Gene3D" id="3.40.50.300">
    <property type="entry name" value="P-loop containing nucleotide triphosphate hydrolases"/>
    <property type="match status" value="1"/>
</dbReference>
<reference evidence="4" key="1">
    <citation type="submission" date="2016-10" db="EMBL/GenBank/DDBJ databases">
        <authorList>
            <person name="Varghese N."/>
            <person name="Submissions S."/>
        </authorList>
    </citation>
    <scope>NUCLEOTIDE SEQUENCE [LARGE SCALE GENOMIC DNA]</scope>
    <source>
        <strain evidence="4">DSM 11005</strain>
    </source>
</reference>
<proteinExistence type="predicted"/>
<evidence type="ECO:0000313" key="3">
    <source>
        <dbReference type="EMBL" id="SDB97314.1"/>
    </source>
</evidence>
<keyword evidence="4" id="KW-1185">Reference proteome</keyword>
<accession>A0A1G6HSZ9</accession>
<protein>
    <submittedName>
        <fullName evidence="3">IstB-like ATP binding protein</fullName>
    </submittedName>
</protein>
<evidence type="ECO:0000259" key="2">
    <source>
        <dbReference type="Pfam" id="PF01695"/>
    </source>
</evidence>
<dbReference type="SUPFAM" id="SSF52540">
    <property type="entry name" value="P-loop containing nucleoside triphosphate hydrolases"/>
    <property type="match status" value="1"/>
</dbReference>
<feature type="region of interest" description="Disordered" evidence="1">
    <location>
        <begin position="217"/>
        <end position="239"/>
    </location>
</feature>
<feature type="compositionally biased region" description="Basic and acidic residues" evidence="1">
    <location>
        <begin position="228"/>
        <end position="239"/>
    </location>
</feature>
<dbReference type="GO" id="GO:0005524">
    <property type="term" value="F:ATP binding"/>
    <property type="evidence" value="ECO:0007669"/>
    <property type="project" value="InterPro"/>
</dbReference>
<dbReference type="RefSeq" id="WP_093728993.1">
    <property type="nucleotide sequence ID" value="NZ_FMYW01000001.1"/>
</dbReference>
<gene>
    <name evidence="3" type="ORF">SAMN04487864_101225</name>
</gene>
<feature type="domain" description="IstB-like ATP-binding" evidence="2">
    <location>
        <begin position="67"/>
        <end position="207"/>
    </location>
</feature>
<dbReference type="EMBL" id="FMYW01000001">
    <property type="protein sequence ID" value="SDB97314.1"/>
    <property type="molecule type" value="Genomic_DNA"/>
</dbReference>
<evidence type="ECO:0000313" key="4">
    <source>
        <dbReference type="Proteomes" id="UP000198943"/>
    </source>
</evidence>
<evidence type="ECO:0000256" key="1">
    <source>
        <dbReference type="SAM" id="MobiDB-lite"/>
    </source>
</evidence>
<dbReference type="InterPro" id="IPR027417">
    <property type="entry name" value="P-loop_NTPase"/>
</dbReference>
<dbReference type="AlphaFoldDB" id="A0A1G6HSZ9"/>